<gene>
    <name evidence="2" type="ORF">WCD58_26515</name>
</gene>
<dbReference type="Proteomes" id="UP001369736">
    <property type="component" value="Unassembled WGS sequence"/>
</dbReference>
<feature type="transmembrane region" description="Helical" evidence="1">
    <location>
        <begin position="116"/>
        <end position="134"/>
    </location>
</feature>
<dbReference type="PANTHER" id="PTHR33452:SF4">
    <property type="entry name" value="BLL4328 PROTEIN"/>
    <property type="match status" value="1"/>
</dbReference>
<evidence type="ECO:0000313" key="2">
    <source>
        <dbReference type="EMBL" id="MEJ2864738.1"/>
    </source>
</evidence>
<dbReference type="InterPro" id="IPR051907">
    <property type="entry name" value="DoxX-like_oxidoreductase"/>
</dbReference>
<feature type="transmembrane region" description="Helical" evidence="1">
    <location>
        <begin position="27"/>
        <end position="51"/>
    </location>
</feature>
<reference evidence="2 3" key="1">
    <citation type="submission" date="2024-03" db="EMBL/GenBank/DDBJ databases">
        <title>Actinomycetospora sp. OC33-EN07, a novel actinomycete isolated from wild orchid (Aerides multiflora).</title>
        <authorList>
            <person name="Suriyachadkun C."/>
        </authorList>
    </citation>
    <scope>NUCLEOTIDE SEQUENCE [LARGE SCALE GENOMIC DNA]</scope>
    <source>
        <strain evidence="2 3">OC33-EN07</strain>
    </source>
</reference>
<feature type="transmembrane region" description="Helical" evidence="1">
    <location>
        <begin position="57"/>
        <end position="78"/>
    </location>
</feature>
<keyword evidence="1" id="KW-1133">Transmembrane helix</keyword>
<sequence>MTTTHETTARVDSSARRSDTLRYAQPAVLLAFRCVVTVLFLLHPVGMLGLLGGEAPGGVMVAISVVEIVCVLLVAVGLFARPAAFLLSGMLAFAYFVIHLPGGWNWMDNGGEPAALYSWIFLLLFVLGPGPLSLDGRRRRGAAAAS</sequence>
<evidence type="ECO:0000256" key="1">
    <source>
        <dbReference type="SAM" id="Phobius"/>
    </source>
</evidence>
<keyword evidence="1" id="KW-0472">Membrane</keyword>
<dbReference type="PANTHER" id="PTHR33452">
    <property type="entry name" value="OXIDOREDUCTASE CATD-RELATED"/>
    <property type="match status" value="1"/>
</dbReference>
<accession>A0ABU8MBQ5</accession>
<feature type="transmembrane region" description="Helical" evidence="1">
    <location>
        <begin position="85"/>
        <end position="104"/>
    </location>
</feature>
<protein>
    <submittedName>
        <fullName evidence="2">DoxX family protein</fullName>
    </submittedName>
</protein>
<comment type="caution">
    <text evidence="2">The sequence shown here is derived from an EMBL/GenBank/DDBJ whole genome shotgun (WGS) entry which is preliminary data.</text>
</comment>
<dbReference type="RefSeq" id="WP_337706104.1">
    <property type="nucleotide sequence ID" value="NZ_JBBEGM010000013.1"/>
</dbReference>
<evidence type="ECO:0000313" key="3">
    <source>
        <dbReference type="Proteomes" id="UP001369736"/>
    </source>
</evidence>
<dbReference type="EMBL" id="JBBEGM010000013">
    <property type="protein sequence ID" value="MEJ2864738.1"/>
    <property type="molecule type" value="Genomic_DNA"/>
</dbReference>
<keyword evidence="3" id="KW-1185">Reference proteome</keyword>
<name>A0ABU8MBQ5_9PSEU</name>
<keyword evidence="1" id="KW-0812">Transmembrane</keyword>
<proteinExistence type="predicted"/>
<organism evidence="2 3">
    <name type="scientific">Actinomycetospora flava</name>
    <dbReference type="NCBI Taxonomy" id="3129232"/>
    <lineage>
        <taxon>Bacteria</taxon>
        <taxon>Bacillati</taxon>
        <taxon>Actinomycetota</taxon>
        <taxon>Actinomycetes</taxon>
        <taxon>Pseudonocardiales</taxon>
        <taxon>Pseudonocardiaceae</taxon>
        <taxon>Actinomycetospora</taxon>
    </lineage>
</organism>